<keyword evidence="1" id="KW-0812">Transmembrane</keyword>
<feature type="transmembrane region" description="Helical" evidence="1">
    <location>
        <begin position="959"/>
        <end position="977"/>
    </location>
</feature>
<dbReference type="PANTHER" id="PTHR32063:SF24">
    <property type="entry name" value="CATION EFFLUX SYSTEM (ACRB_ACRD_ACRF FAMILY)"/>
    <property type="match status" value="1"/>
</dbReference>
<evidence type="ECO:0000313" key="4">
    <source>
        <dbReference type="Proteomes" id="UP000009309"/>
    </source>
</evidence>
<feature type="transmembrane region" description="Helical" evidence="1">
    <location>
        <begin position="603"/>
        <end position="630"/>
    </location>
</feature>
<feature type="transmembrane region" description="Helical" evidence="1">
    <location>
        <begin position="1064"/>
        <end position="1089"/>
    </location>
</feature>
<feature type="transmembrane region" description="Helical" evidence="1">
    <location>
        <begin position="383"/>
        <end position="404"/>
    </location>
</feature>
<evidence type="ECO:0000259" key="2">
    <source>
        <dbReference type="PROSITE" id="PS50156"/>
    </source>
</evidence>
<feature type="transmembrane region" description="Helical" evidence="1">
    <location>
        <begin position="358"/>
        <end position="376"/>
    </location>
</feature>
<comment type="caution">
    <text evidence="3">The sequence shown here is derived from an EMBL/GenBank/DDBJ whole genome shotgun (WGS) entry which is preliminary data.</text>
</comment>
<feature type="transmembrane region" description="Helical" evidence="1">
    <location>
        <begin position="1109"/>
        <end position="1135"/>
    </location>
</feature>
<sequence>MRSAMSDYKLQTTNYFNMKFEQYKTLGFTNWCVENRTAIYIFTVLITLGGLLVYNNLPKEQFPDIKIPQVYINTIYVGTAPADIENTINKQIEKQLKSISGVKRIKSNALQDVSVILVEFNPDVQTADALQRVRDAIDKAKPDLPQKLDAGPTAQDVNFSEFPIMNINMAGNFSLKQLKEYAEDLQDAIEAMPEIRRVDIVGALTREIQINVDLPRMQSAGLAFSDIQQAVQGENINVSGGELNVDGVRRTVRVKGEFSDVSQLENLQIRTATGATIRLGDIAEVQDSFEEQQDFARLDNKSVVTLNVIKRAGANLISASDRIEETIKEYKQDRFPQGLDVKVTADQSERTRADLHDLVNTVVLGFIFVVLVLMFFMGVRDAIFVGLSVPLSALVAFVLMPVVGPVVGTAFTLNTIVLFAFLLGLGLVVDDAIVVIENTHRLFNENKKWNIKQAVKAAAGEVFIPVLSGTLTTIAPFFPLLFWPGIVGEFMKFLPLTLILTLFSSLFVAYVINPVFAVSFMKRHDESGHHEKPTFKEIQRPLIILTVLAGIGYIIDRGIGNLFVLFAVLYALNHYVVTPKLIVPFQESLLPKLKNGYRGVISFLLVGWRPVWAIVGMFGLFIFTIFLLGIAQPKVIFFPSGEPDYVYVYNVMPVGTDARVTDSVTKVIEKRVFNVLKENKAEDIVNSVISNVGKNAGDPSNPDRSATPHKSKVTVAFVKGEERHGISTDSILSKVRASMQGIPGTEISVEREANGPPTGKPIAIEIAGDDFKVLSDLEKQIRQRITQAGILGIDQLKSDLITNKPEIVIDIDREKAEREGISSGQVAMTIRTALFGLEVSKFRDPKDEYPIMVRLRPDDRSQIDRLLSLNVVYRDMNSGGQLRQVPITSIADISYSTTFSQINRKNQERLVTLSSDVVPGYNANEINQQIQQQVINQMDIPNGYQVRLGGEQEDQQESFMFLVSALGVAALLIYLILATQFNSVVKPIIIFVTILLSFIGVFLGFIIFDKTFSIIMSGVGIIALAGIVVKNGILLIEFIEELRGRGIPLREAIIEAGGIRLTPVLLTASAAVLGLIPLALGLTVDFVGLFRDFDPHIIIGGDSAVFWNILAWTIIFGLTFSTVLTLVIVPCMYWVNERIRMKWFGKKDPALELKKQPEEELV</sequence>
<dbReference type="PROSITE" id="PS50156">
    <property type="entry name" value="SSD"/>
    <property type="match status" value="1"/>
</dbReference>
<evidence type="ECO:0000256" key="1">
    <source>
        <dbReference type="SAM" id="Phobius"/>
    </source>
</evidence>
<gene>
    <name evidence="3" type="primary">acrD</name>
    <name evidence="3" type="ORF">BN8_06008</name>
</gene>
<dbReference type="GO" id="GO:0005886">
    <property type="term" value="C:plasma membrane"/>
    <property type="evidence" value="ECO:0007669"/>
    <property type="project" value="TreeGrafter"/>
</dbReference>
<reference evidence="3 4" key="1">
    <citation type="journal article" date="2012" name="J. Bacteriol.">
        <title>Genome Sequence of the Filamentous Bacterium Fibrisoma limi BUZ 3T.</title>
        <authorList>
            <person name="Filippini M."/>
            <person name="Qi W."/>
            <person name="Jaenicke S."/>
            <person name="Goesmann A."/>
            <person name="Smits T.H."/>
            <person name="Bagheri H.C."/>
        </authorList>
    </citation>
    <scope>NUCLEOTIDE SEQUENCE [LARGE SCALE GENOMIC DNA]</scope>
    <source>
        <strain evidence="4">BUZ 3T</strain>
    </source>
</reference>
<feature type="transmembrane region" description="Helical" evidence="1">
    <location>
        <begin position="38"/>
        <end position="57"/>
    </location>
</feature>
<feature type="transmembrane region" description="Helical" evidence="1">
    <location>
        <begin position="538"/>
        <end position="555"/>
    </location>
</feature>
<dbReference type="Gene3D" id="3.30.70.1440">
    <property type="entry name" value="Multidrug efflux transporter AcrB pore domain"/>
    <property type="match status" value="1"/>
</dbReference>
<feature type="transmembrane region" description="Helical" evidence="1">
    <location>
        <begin position="457"/>
        <end position="481"/>
    </location>
</feature>
<dbReference type="SUPFAM" id="SSF82866">
    <property type="entry name" value="Multidrug efflux transporter AcrB transmembrane domain"/>
    <property type="match status" value="2"/>
</dbReference>
<accession>I2GRV1</accession>
<dbReference type="Proteomes" id="UP000009309">
    <property type="component" value="Unassembled WGS sequence"/>
</dbReference>
<feature type="transmembrane region" description="Helical" evidence="1">
    <location>
        <begin position="561"/>
        <end position="583"/>
    </location>
</feature>
<keyword evidence="1" id="KW-0472">Membrane</keyword>
<name>I2GRV1_9BACT</name>
<dbReference type="GO" id="GO:0042910">
    <property type="term" value="F:xenobiotic transmembrane transporter activity"/>
    <property type="evidence" value="ECO:0007669"/>
    <property type="project" value="TreeGrafter"/>
</dbReference>
<dbReference type="SUPFAM" id="SSF82714">
    <property type="entry name" value="Multidrug efflux transporter AcrB TolC docking domain, DN and DC subdomains"/>
    <property type="match status" value="2"/>
</dbReference>
<evidence type="ECO:0000313" key="3">
    <source>
        <dbReference type="EMBL" id="CCH56629.1"/>
    </source>
</evidence>
<keyword evidence="4" id="KW-1185">Reference proteome</keyword>
<dbReference type="PRINTS" id="PR00702">
    <property type="entry name" value="ACRIFLAVINRP"/>
</dbReference>
<proteinExistence type="predicted"/>
<dbReference type="InterPro" id="IPR027463">
    <property type="entry name" value="AcrB_DN_DC_subdom"/>
</dbReference>
<organism evidence="3 4">
    <name type="scientific">Fibrisoma limi BUZ 3</name>
    <dbReference type="NCBI Taxonomy" id="1185876"/>
    <lineage>
        <taxon>Bacteria</taxon>
        <taxon>Pseudomonadati</taxon>
        <taxon>Bacteroidota</taxon>
        <taxon>Cytophagia</taxon>
        <taxon>Cytophagales</taxon>
        <taxon>Spirosomataceae</taxon>
        <taxon>Fibrisoma</taxon>
    </lineage>
</organism>
<dbReference type="EMBL" id="CAIT01000009">
    <property type="protein sequence ID" value="CCH56629.1"/>
    <property type="molecule type" value="Genomic_DNA"/>
</dbReference>
<dbReference type="Pfam" id="PF00873">
    <property type="entry name" value="ACR_tran"/>
    <property type="match status" value="2"/>
</dbReference>
<dbReference type="InterPro" id="IPR001036">
    <property type="entry name" value="Acrflvin-R"/>
</dbReference>
<feature type="transmembrane region" description="Helical" evidence="1">
    <location>
        <begin position="989"/>
        <end position="1008"/>
    </location>
</feature>
<dbReference type="SUPFAM" id="SSF82693">
    <property type="entry name" value="Multidrug efflux transporter AcrB pore domain, PN1, PN2, PC1 and PC2 subdomains"/>
    <property type="match status" value="2"/>
</dbReference>
<dbReference type="eggNOG" id="COG0841">
    <property type="taxonomic scope" value="Bacteria"/>
</dbReference>
<feature type="transmembrane region" description="Helical" evidence="1">
    <location>
        <begin position="493"/>
        <end position="517"/>
    </location>
</feature>
<feature type="transmembrane region" description="Helical" evidence="1">
    <location>
        <begin position="1014"/>
        <end position="1036"/>
    </location>
</feature>
<keyword evidence="1" id="KW-1133">Transmembrane helix</keyword>
<dbReference type="Gene3D" id="3.30.70.1430">
    <property type="entry name" value="Multidrug efflux transporter AcrB pore domain"/>
    <property type="match status" value="2"/>
</dbReference>
<dbReference type="Gene3D" id="1.20.1640.10">
    <property type="entry name" value="Multidrug efflux transporter AcrB transmembrane domain"/>
    <property type="match status" value="2"/>
</dbReference>
<protein>
    <submittedName>
        <fullName evidence="3">Nodulation protein nolG</fullName>
    </submittedName>
</protein>
<feature type="transmembrane region" description="Helical" evidence="1">
    <location>
        <begin position="416"/>
        <end position="436"/>
    </location>
</feature>
<dbReference type="Gene3D" id="3.30.2090.10">
    <property type="entry name" value="Multidrug efflux transporter AcrB TolC docking domain, DN and DC subdomains"/>
    <property type="match status" value="2"/>
</dbReference>
<dbReference type="STRING" id="1185876.BN8_06008"/>
<dbReference type="PANTHER" id="PTHR32063">
    <property type="match status" value="1"/>
</dbReference>
<dbReference type="Gene3D" id="3.30.70.1320">
    <property type="entry name" value="Multidrug efflux transporter AcrB pore domain like"/>
    <property type="match status" value="1"/>
</dbReference>
<dbReference type="InterPro" id="IPR000731">
    <property type="entry name" value="SSD"/>
</dbReference>
<feature type="domain" description="SSD" evidence="2">
    <location>
        <begin position="354"/>
        <end position="518"/>
    </location>
</feature>
<dbReference type="AlphaFoldDB" id="I2GRV1"/>